<dbReference type="Proteomes" id="UP000805193">
    <property type="component" value="Unassembled WGS sequence"/>
</dbReference>
<comment type="caution">
    <text evidence="1">The sequence shown here is derived from an EMBL/GenBank/DDBJ whole genome shotgun (WGS) entry which is preliminary data.</text>
</comment>
<evidence type="ECO:0000313" key="1">
    <source>
        <dbReference type="EMBL" id="KAG0418964.1"/>
    </source>
</evidence>
<protein>
    <submittedName>
        <fullName evidence="1">Uncharacterized protein</fullName>
    </submittedName>
</protein>
<accession>A0AC60PGM9</accession>
<organism evidence="1 2">
    <name type="scientific">Ixodes persulcatus</name>
    <name type="common">Taiga tick</name>
    <dbReference type="NCBI Taxonomy" id="34615"/>
    <lineage>
        <taxon>Eukaryota</taxon>
        <taxon>Metazoa</taxon>
        <taxon>Ecdysozoa</taxon>
        <taxon>Arthropoda</taxon>
        <taxon>Chelicerata</taxon>
        <taxon>Arachnida</taxon>
        <taxon>Acari</taxon>
        <taxon>Parasitiformes</taxon>
        <taxon>Ixodida</taxon>
        <taxon>Ixodoidea</taxon>
        <taxon>Ixodidae</taxon>
        <taxon>Ixodinae</taxon>
        <taxon>Ixodes</taxon>
    </lineage>
</organism>
<gene>
    <name evidence="1" type="ORF">HPB47_004462</name>
</gene>
<evidence type="ECO:0000313" key="2">
    <source>
        <dbReference type="Proteomes" id="UP000805193"/>
    </source>
</evidence>
<proteinExistence type="predicted"/>
<name>A0AC60PGM9_IXOPE</name>
<keyword evidence="2" id="KW-1185">Reference proteome</keyword>
<dbReference type="EMBL" id="JABSTQ010010682">
    <property type="protein sequence ID" value="KAG0418964.1"/>
    <property type="molecule type" value="Genomic_DNA"/>
</dbReference>
<sequence>VASAVLTVLLLGFPAAPIFGPTQEDFETNGYPMLMLPPLTVSSASPSATESTQFYGWQHRLRHVRLGGRMGVLGGLQKRGNFFRQFGHDTELRMPYSSHFVPQRSWLKLTDARYVTSFNSAVRTGDEVAGLPSSWISSHTSQFWCSFWHWPWCLLEKATAVTAVITEGTVVEAMAMGVATEDTDTEDLSDTEDITATTEATVMEEDTAKGATATDMDTVVIAVMADTADMVTVDTMGGAASGEWERSAVPDLRSLLQLLTSQRLREVGEGPPPRVSFQPPSRAFHVPRAPRATRPSRNMEPALGAAGPRLAWSEARPGPRVRLAESLDSARPNKPPSAGALGNSYSSAPGLAAPRLDVLH</sequence>
<feature type="non-terminal residue" evidence="1">
    <location>
        <position position="1"/>
    </location>
</feature>
<reference evidence="1 2" key="1">
    <citation type="journal article" date="2020" name="Cell">
        <title>Large-Scale Comparative Analyses of Tick Genomes Elucidate Their Genetic Diversity and Vector Capacities.</title>
        <authorList>
            <consortium name="Tick Genome and Microbiome Consortium (TIGMIC)"/>
            <person name="Jia N."/>
            <person name="Wang J."/>
            <person name="Shi W."/>
            <person name="Du L."/>
            <person name="Sun Y."/>
            <person name="Zhan W."/>
            <person name="Jiang J.F."/>
            <person name="Wang Q."/>
            <person name="Zhang B."/>
            <person name="Ji P."/>
            <person name="Bell-Sakyi L."/>
            <person name="Cui X.M."/>
            <person name="Yuan T.T."/>
            <person name="Jiang B.G."/>
            <person name="Yang W.F."/>
            <person name="Lam T.T."/>
            <person name="Chang Q.C."/>
            <person name="Ding S.J."/>
            <person name="Wang X.J."/>
            <person name="Zhu J.G."/>
            <person name="Ruan X.D."/>
            <person name="Zhao L."/>
            <person name="Wei J.T."/>
            <person name="Ye R.Z."/>
            <person name="Que T.C."/>
            <person name="Du C.H."/>
            <person name="Zhou Y.H."/>
            <person name="Cheng J.X."/>
            <person name="Dai P.F."/>
            <person name="Guo W.B."/>
            <person name="Han X.H."/>
            <person name="Huang E.J."/>
            <person name="Li L.F."/>
            <person name="Wei W."/>
            <person name="Gao Y.C."/>
            <person name="Liu J.Z."/>
            <person name="Shao H.Z."/>
            <person name="Wang X."/>
            <person name="Wang C.C."/>
            <person name="Yang T.C."/>
            <person name="Huo Q.B."/>
            <person name="Li W."/>
            <person name="Chen H.Y."/>
            <person name="Chen S.E."/>
            <person name="Zhou L.G."/>
            <person name="Ni X.B."/>
            <person name="Tian J.H."/>
            <person name="Sheng Y."/>
            <person name="Liu T."/>
            <person name="Pan Y.S."/>
            <person name="Xia L.Y."/>
            <person name="Li J."/>
            <person name="Zhao F."/>
            <person name="Cao W.C."/>
        </authorList>
    </citation>
    <scope>NUCLEOTIDE SEQUENCE [LARGE SCALE GENOMIC DNA]</scope>
    <source>
        <strain evidence="1">Iper-2018</strain>
    </source>
</reference>